<evidence type="ECO:0000313" key="4">
    <source>
        <dbReference type="Proteomes" id="UP001239267"/>
    </source>
</evidence>
<evidence type="ECO:0000313" key="3">
    <source>
        <dbReference type="EMBL" id="MDQ0145468.1"/>
    </source>
</evidence>
<feature type="transmembrane region" description="Helical" evidence="2">
    <location>
        <begin position="60"/>
        <end position="79"/>
    </location>
</feature>
<protein>
    <submittedName>
        <fullName evidence="3">Uncharacterized protein</fullName>
    </submittedName>
</protein>
<dbReference type="RefSeq" id="WP_307358309.1">
    <property type="nucleotide sequence ID" value="NZ_JAUSTB010000003.1"/>
</dbReference>
<name>A0AAJ1WGF2_9MICC</name>
<keyword evidence="2" id="KW-0812">Transmembrane</keyword>
<proteinExistence type="predicted"/>
<gene>
    <name evidence="3" type="ORF">J2T23_001358</name>
</gene>
<dbReference type="EMBL" id="JAUSTB010000003">
    <property type="protein sequence ID" value="MDQ0145468.1"/>
    <property type="molecule type" value="Genomic_DNA"/>
</dbReference>
<accession>A0AAJ1WGF2</accession>
<evidence type="ECO:0000256" key="2">
    <source>
        <dbReference type="SAM" id="Phobius"/>
    </source>
</evidence>
<dbReference type="AlphaFoldDB" id="A0AAJ1WGF2"/>
<evidence type="ECO:0000256" key="1">
    <source>
        <dbReference type="SAM" id="MobiDB-lite"/>
    </source>
</evidence>
<keyword evidence="2" id="KW-1133">Transmembrane helix</keyword>
<feature type="transmembrane region" description="Helical" evidence="2">
    <location>
        <begin position="20"/>
        <end position="39"/>
    </location>
</feature>
<organism evidence="3 4">
    <name type="scientific">Pseudarthrobacter niigatensis</name>
    <dbReference type="NCBI Taxonomy" id="369935"/>
    <lineage>
        <taxon>Bacteria</taxon>
        <taxon>Bacillati</taxon>
        <taxon>Actinomycetota</taxon>
        <taxon>Actinomycetes</taxon>
        <taxon>Micrococcales</taxon>
        <taxon>Micrococcaceae</taxon>
        <taxon>Pseudarthrobacter</taxon>
    </lineage>
</organism>
<keyword evidence="4" id="KW-1185">Reference proteome</keyword>
<comment type="caution">
    <text evidence="3">The sequence shown here is derived from an EMBL/GenBank/DDBJ whole genome shotgun (WGS) entry which is preliminary data.</text>
</comment>
<feature type="region of interest" description="Disordered" evidence="1">
    <location>
        <begin position="86"/>
        <end position="105"/>
    </location>
</feature>
<dbReference type="Proteomes" id="UP001239267">
    <property type="component" value="Unassembled WGS sequence"/>
</dbReference>
<reference evidence="3 4" key="1">
    <citation type="submission" date="2023-07" db="EMBL/GenBank/DDBJ databases">
        <title>Sorghum-associated microbial communities from plants grown in Nebraska, USA.</title>
        <authorList>
            <person name="Schachtman D."/>
        </authorList>
    </citation>
    <scope>NUCLEOTIDE SEQUENCE [LARGE SCALE GENOMIC DNA]</scope>
    <source>
        <strain evidence="3 4">DS1001</strain>
    </source>
</reference>
<sequence>MPTFLAAPLLGDFPDIGITPFFALRYRIPYLLLFFYPVLQGRSARRLMPRRRCGKAAAKAAGIIFEIGCIAKVSVSFILSNKSRRKLRPGQENDPKFAFSTTARI</sequence>
<keyword evidence="2" id="KW-0472">Membrane</keyword>